<evidence type="ECO:0000256" key="6">
    <source>
        <dbReference type="ARBA" id="ARBA00039147"/>
    </source>
</evidence>
<dbReference type="NCBIfam" id="NF006941">
    <property type="entry name" value="PRK09423.1"/>
    <property type="match status" value="1"/>
</dbReference>
<evidence type="ECO:0000256" key="8">
    <source>
        <dbReference type="ARBA" id="ARBA00049006"/>
    </source>
</evidence>
<keyword evidence="11" id="KW-1185">Reference proteome</keyword>
<dbReference type="PROSITE" id="PS00913">
    <property type="entry name" value="ADH_IRON_1"/>
    <property type="match status" value="1"/>
</dbReference>
<dbReference type="Gene3D" id="1.20.1090.10">
    <property type="entry name" value="Dehydroquinate synthase-like - alpha domain"/>
    <property type="match status" value="1"/>
</dbReference>
<sequence length="368" mass="39351">MLKVMQSPGKYIQGPDALQHLAEHVKPLAHHAFVIADHFVFGLVEETITKSFQTGDIKFNEAIFQGECSQKEIDRLGDLFKESGAKIVVGIGGGKTLDAAKAVAFYAHVPIVIVPTIASTDAPTSALSVIYTDNGEFESYLFYPKNPDVVVMDTTIIANAPARLLVAGMGDALATYFEARACAEANKTTMAGGFSTLAAKSLATLCYETLLSEGYKAKLAAEGKVSTKALENIIEANTLLSGLGFESAGLAAAHAIHNGFTAIEECHDMYHGEKVAFGTLVQLVLENAPLDEIDEVLDFCTQVGLPITIAQLGFEDTSPNYHEKLKAAAELSCAEGETIHNMPFAVTAQDVYAAIITADKMGRDWLNV</sequence>
<dbReference type="EC" id="1.1.1.6" evidence="6"/>
<comment type="similarity">
    <text evidence="1">Belongs to the iron-containing alcohol dehydrogenase family.</text>
</comment>
<dbReference type="Gene3D" id="3.40.50.1970">
    <property type="match status" value="1"/>
</dbReference>
<evidence type="ECO:0000259" key="9">
    <source>
        <dbReference type="Pfam" id="PF00465"/>
    </source>
</evidence>
<evidence type="ECO:0000256" key="4">
    <source>
        <dbReference type="ARBA" id="ARBA00023027"/>
    </source>
</evidence>
<dbReference type="RefSeq" id="WP_077926256.1">
    <property type="nucleotide sequence ID" value="NZ_BAABKE010000001.1"/>
</dbReference>
<gene>
    <name evidence="10" type="ORF">GCM10023338_03050</name>
</gene>
<dbReference type="Pfam" id="PF00465">
    <property type="entry name" value="Fe-ADH"/>
    <property type="match status" value="1"/>
</dbReference>
<evidence type="ECO:0000256" key="2">
    <source>
        <dbReference type="ARBA" id="ARBA00022723"/>
    </source>
</evidence>
<evidence type="ECO:0000256" key="7">
    <source>
        <dbReference type="ARBA" id="ARBA00040132"/>
    </source>
</evidence>
<evidence type="ECO:0000313" key="11">
    <source>
        <dbReference type="Proteomes" id="UP001500631"/>
    </source>
</evidence>
<keyword evidence="2" id="KW-0479">Metal-binding</keyword>
<accession>A0ABP9MG65</accession>
<comment type="caution">
    <text evidence="10">The sequence shown here is derived from an EMBL/GenBank/DDBJ whole genome shotgun (WGS) entry which is preliminary data.</text>
</comment>
<dbReference type="CDD" id="cd08170">
    <property type="entry name" value="GlyDH"/>
    <property type="match status" value="1"/>
</dbReference>
<dbReference type="PANTHER" id="PTHR43616:SF5">
    <property type="entry name" value="GLYCEROL DEHYDROGENASE 1"/>
    <property type="match status" value="1"/>
</dbReference>
<evidence type="ECO:0000256" key="5">
    <source>
        <dbReference type="ARBA" id="ARBA00037918"/>
    </source>
</evidence>
<dbReference type="PIRSF" id="PIRSF000112">
    <property type="entry name" value="Glycerol_dehydrogenase"/>
    <property type="match status" value="1"/>
</dbReference>
<dbReference type="EMBL" id="BAABKE010000001">
    <property type="protein sequence ID" value="GAA5094583.1"/>
    <property type="molecule type" value="Genomic_DNA"/>
</dbReference>
<dbReference type="SUPFAM" id="SSF56796">
    <property type="entry name" value="Dehydroquinate synthase-like"/>
    <property type="match status" value="1"/>
</dbReference>
<evidence type="ECO:0000256" key="3">
    <source>
        <dbReference type="ARBA" id="ARBA00023002"/>
    </source>
</evidence>
<protein>
    <recommendedName>
        <fullName evidence="7">Glycerol dehydrogenase</fullName>
        <ecNumber evidence="6">1.1.1.6</ecNumber>
    </recommendedName>
</protein>
<dbReference type="PANTHER" id="PTHR43616">
    <property type="entry name" value="GLYCEROL DEHYDROGENASE"/>
    <property type="match status" value="1"/>
</dbReference>
<name>A0ABP9MG65_9GAMM</name>
<dbReference type="Proteomes" id="UP001500631">
    <property type="component" value="Unassembled WGS sequence"/>
</dbReference>
<keyword evidence="4" id="KW-0520">NAD</keyword>
<comment type="pathway">
    <text evidence="5">Polyol metabolism; glycerol fermentation; glycerone phosphate from glycerol (oxidative route): step 1/2.</text>
</comment>
<proteinExistence type="inferred from homology"/>
<feature type="domain" description="Alcohol dehydrogenase iron-type/glycerol dehydrogenase GldA" evidence="9">
    <location>
        <begin position="8"/>
        <end position="154"/>
    </location>
</feature>
<reference evidence="11" key="1">
    <citation type="journal article" date="2019" name="Int. J. Syst. Evol. Microbiol.">
        <title>The Global Catalogue of Microorganisms (GCM) 10K type strain sequencing project: providing services to taxonomists for standard genome sequencing and annotation.</title>
        <authorList>
            <consortium name="The Broad Institute Genomics Platform"/>
            <consortium name="The Broad Institute Genome Sequencing Center for Infectious Disease"/>
            <person name="Wu L."/>
            <person name="Ma J."/>
        </authorList>
    </citation>
    <scope>NUCLEOTIDE SEQUENCE [LARGE SCALE GENOMIC DNA]</scope>
    <source>
        <strain evidence="11">JCM 18424</strain>
    </source>
</reference>
<organism evidence="10 11">
    <name type="scientific">Wohlfahrtiimonas larvae</name>
    <dbReference type="NCBI Taxonomy" id="1157986"/>
    <lineage>
        <taxon>Bacteria</taxon>
        <taxon>Pseudomonadati</taxon>
        <taxon>Pseudomonadota</taxon>
        <taxon>Gammaproteobacteria</taxon>
        <taxon>Cardiobacteriales</taxon>
        <taxon>Ignatzschineriaceae</taxon>
        <taxon>Wohlfahrtiimonas</taxon>
    </lineage>
</organism>
<comment type="catalytic activity">
    <reaction evidence="8">
        <text>glycerol + NAD(+) = dihydroxyacetone + NADH + H(+)</text>
        <dbReference type="Rhea" id="RHEA:13769"/>
        <dbReference type="ChEBI" id="CHEBI:15378"/>
        <dbReference type="ChEBI" id="CHEBI:16016"/>
        <dbReference type="ChEBI" id="CHEBI:17754"/>
        <dbReference type="ChEBI" id="CHEBI:57540"/>
        <dbReference type="ChEBI" id="CHEBI:57945"/>
        <dbReference type="EC" id="1.1.1.6"/>
    </reaction>
</comment>
<dbReference type="InterPro" id="IPR001670">
    <property type="entry name" value="ADH_Fe/GldA"/>
</dbReference>
<dbReference type="InterPro" id="IPR016205">
    <property type="entry name" value="Glycerol_DH"/>
</dbReference>
<evidence type="ECO:0000256" key="1">
    <source>
        <dbReference type="ARBA" id="ARBA00007358"/>
    </source>
</evidence>
<dbReference type="InterPro" id="IPR018211">
    <property type="entry name" value="ADH_Fe_CS"/>
</dbReference>
<evidence type="ECO:0000313" key="10">
    <source>
        <dbReference type="EMBL" id="GAA5094583.1"/>
    </source>
</evidence>
<keyword evidence="3" id="KW-0560">Oxidoreductase</keyword>